<feature type="transmembrane region" description="Helical" evidence="1">
    <location>
        <begin position="7"/>
        <end position="24"/>
    </location>
</feature>
<comment type="caution">
    <text evidence="3">The sequence shown here is derived from an EMBL/GenBank/DDBJ whole genome shotgun (WGS) entry which is preliminary data.</text>
</comment>
<protein>
    <recommendedName>
        <fullName evidence="2">Glycosyltransferase RgtA/B/C/D-like domain-containing protein</fullName>
    </recommendedName>
</protein>
<keyword evidence="4" id="KW-1185">Reference proteome</keyword>
<dbReference type="InterPro" id="IPR038731">
    <property type="entry name" value="RgtA/B/C-like"/>
</dbReference>
<feature type="transmembrane region" description="Helical" evidence="1">
    <location>
        <begin position="437"/>
        <end position="456"/>
    </location>
</feature>
<feature type="transmembrane region" description="Helical" evidence="1">
    <location>
        <begin position="151"/>
        <end position="170"/>
    </location>
</feature>
<organism evidence="3 4">
    <name type="scientific">Microseira wollei NIES-4236</name>
    <dbReference type="NCBI Taxonomy" id="2530354"/>
    <lineage>
        <taxon>Bacteria</taxon>
        <taxon>Bacillati</taxon>
        <taxon>Cyanobacteriota</taxon>
        <taxon>Cyanophyceae</taxon>
        <taxon>Oscillatoriophycideae</taxon>
        <taxon>Aerosakkonematales</taxon>
        <taxon>Aerosakkonemataceae</taxon>
        <taxon>Microseira</taxon>
    </lineage>
</organism>
<keyword evidence="1" id="KW-0812">Transmembrane</keyword>
<feature type="transmembrane region" description="Helical" evidence="1">
    <location>
        <begin position="294"/>
        <end position="311"/>
    </location>
</feature>
<evidence type="ECO:0000256" key="1">
    <source>
        <dbReference type="SAM" id="Phobius"/>
    </source>
</evidence>
<feature type="transmembrane region" description="Helical" evidence="1">
    <location>
        <begin position="208"/>
        <end position="241"/>
    </location>
</feature>
<feature type="domain" description="Glycosyltransferase RgtA/B/C/D-like" evidence="2">
    <location>
        <begin position="127"/>
        <end position="273"/>
    </location>
</feature>
<sequence>MKISYHYLGLALVMVVGIGLRFWHLDFKPLWLDEVITALMTLGRNYRDVPLEKLLPIETVRQIFTLNAAATCAEIANNLATQSTHPPLFFCLMHDWLKAGLTIFSVFGDRFGLNPPLEYETLAKDLRSLPALFGVSAIAAIYYLNRIAFSPAAGLTAAAIVAVSPFGVYLSQEARHYTLPVLLITLSLVTLIQIQQDIQKQQLRLSVWIAWLAINSIGFYVHYFFILAYIAQIVTLFGLFYKVDHQLSNILPANLPLIITFSLLPLIFFIPWLPLMLGDVGRPETNWIPQPNNIVPFFQTLVGWILMVIALPVENYPLWIAIPAVILMILFGIWLFLQIFKGLKQLWQTPDTHSSTWTLLCFTACVLLEFFAIVYLMGKDITVVPRYNFVYYPAISALLAASLVIPTDGKMGSIKKFISLPASPCPPVFSLTPSPTFTRLSLVLLVGIISCIFVVYDLAFQKPYNPQEVAKNMNGEPGLPLAVVMGYNDYQDVALGLSFALALDKIRDEKIAGTYLAFYERSPNYLSVLQSLSQMSPPTTSQLNLWLVIPGLKPQDYPPQLPLSGGTNCTIDPTKHYRIGIPYQLYRCQ</sequence>
<feature type="transmembrane region" description="Helical" evidence="1">
    <location>
        <begin position="318"/>
        <end position="337"/>
    </location>
</feature>
<evidence type="ECO:0000313" key="3">
    <source>
        <dbReference type="EMBL" id="GET37848.1"/>
    </source>
</evidence>
<feature type="transmembrane region" description="Helical" evidence="1">
    <location>
        <begin position="177"/>
        <end position="196"/>
    </location>
</feature>
<dbReference type="Proteomes" id="UP001050975">
    <property type="component" value="Unassembled WGS sequence"/>
</dbReference>
<reference evidence="3" key="1">
    <citation type="submission" date="2019-10" db="EMBL/GenBank/DDBJ databases">
        <title>Draft genome sequece of Microseira wollei NIES-4236.</title>
        <authorList>
            <person name="Yamaguchi H."/>
            <person name="Suzuki S."/>
            <person name="Kawachi M."/>
        </authorList>
    </citation>
    <scope>NUCLEOTIDE SEQUENCE</scope>
    <source>
        <strain evidence="3">NIES-4236</strain>
    </source>
</reference>
<evidence type="ECO:0000313" key="4">
    <source>
        <dbReference type="Proteomes" id="UP001050975"/>
    </source>
</evidence>
<gene>
    <name evidence="3" type="ORF">MiSe_26020</name>
</gene>
<feature type="transmembrane region" description="Helical" evidence="1">
    <location>
        <begin position="389"/>
        <end position="407"/>
    </location>
</feature>
<feature type="transmembrane region" description="Helical" evidence="1">
    <location>
        <begin position="253"/>
        <end position="274"/>
    </location>
</feature>
<keyword evidence="1" id="KW-1133">Transmembrane helix</keyword>
<name>A0AAV3X6T9_9CYAN</name>
<evidence type="ECO:0000259" key="2">
    <source>
        <dbReference type="Pfam" id="PF13231"/>
    </source>
</evidence>
<dbReference type="AlphaFoldDB" id="A0AAV3X6T9"/>
<keyword evidence="1" id="KW-0472">Membrane</keyword>
<dbReference type="RefSeq" id="WP_226580029.1">
    <property type="nucleotide sequence ID" value="NZ_BLAY01000035.1"/>
</dbReference>
<accession>A0AAV3X6T9</accession>
<dbReference type="Pfam" id="PF13231">
    <property type="entry name" value="PMT_2"/>
    <property type="match status" value="1"/>
</dbReference>
<proteinExistence type="predicted"/>
<feature type="transmembrane region" description="Helical" evidence="1">
    <location>
        <begin position="357"/>
        <end position="377"/>
    </location>
</feature>
<dbReference type="EMBL" id="BLAY01000035">
    <property type="protein sequence ID" value="GET37848.1"/>
    <property type="molecule type" value="Genomic_DNA"/>
</dbReference>